<proteinExistence type="predicted"/>
<evidence type="ECO:0008006" key="3">
    <source>
        <dbReference type="Google" id="ProtNLM"/>
    </source>
</evidence>
<sequence>HDLQIWHQRGVRVFVWTVNNPLEKLFFSDIGVGYLTDTLHGNFSLSKYLVVSKYNFANEEIP</sequence>
<evidence type="ECO:0000313" key="1">
    <source>
        <dbReference type="EMBL" id="CAG7688805.1"/>
    </source>
</evidence>
<dbReference type="Proteomes" id="UP000708208">
    <property type="component" value="Unassembled WGS sequence"/>
</dbReference>
<keyword evidence="2" id="KW-1185">Reference proteome</keyword>
<gene>
    <name evidence="1" type="ORF">AFUS01_LOCUS3370</name>
</gene>
<protein>
    <recommendedName>
        <fullName evidence="3">GP-PDE domain-containing protein</fullName>
    </recommendedName>
</protein>
<dbReference type="AlphaFoldDB" id="A0A8J2NL31"/>
<evidence type="ECO:0000313" key="2">
    <source>
        <dbReference type="Proteomes" id="UP000708208"/>
    </source>
</evidence>
<organism evidence="1 2">
    <name type="scientific">Allacma fusca</name>
    <dbReference type="NCBI Taxonomy" id="39272"/>
    <lineage>
        <taxon>Eukaryota</taxon>
        <taxon>Metazoa</taxon>
        <taxon>Ecdysozoa</taxon>
        <taxon>Arthropoda</taxon>
        <taxon>Hexapoda</taxon>
        <taxon>Collembola</taxon>
        <taxon>Symphypleona</taxon>
        <taxon>Sminthuridae</taxon>
        <taxon>Allacma</taxon>
    </lineage>
</organism>
<comment type="caution">
    <text evidence="1">The sequence shown here is derived from an EMBL/GenBank/DDBJ whole genome shotgun (WGS) entry which is preliminary data.</text>
</comment>
<accession>A0A8J2NL31</accession>
<feature type="non-terminal residue" evidence="1">
    <location>
        <position position="1"/>
    </location>
</feature>
<name>A0A8J2NL31_9HEXA</name>
<feature type="non-terminal residue" evidence="1">
    <location>
        <position position="62"/>
    </location>
</feature>
<reference evidence="1" key="1">
    <citation type="submission" date="2021-06" db="EMBL/GenBank/DDBJ databases">
        <authorList>
            <person name="Hodson N. C."/>
            <person name="Mongue J. A."/>
            <person name="Jaron S. K."/>
        </authorList>
    </citation>
    <scope>NUCLEOTIDE SEQUENCE</scope>
</reference>
<dbReference type="EMBL" id="CAJVCH010020250">
    <property type="protein sequence ID" value="CAG7688805.1"/>
    <property type="molecule type" value="Genomic_DNA"/>
</dbReference>
<dbReference type="OrthoDB" id="197419at2759"/>